<evidence type="ECO:0000313" key="2">
    <source>
        <dbReference type="EMBL" id="GFJ96707.1"/>
    </source>
</evidence>
<dbReference type="InterPro" id="IPR011658">
    <property type="entry name" value="PA14_dom"/>
</dbReference>
<dbReference type="InterPro" id="IPR037524">
    <property type="entry name" value="PA14/GLEYA"/>
</dbReference>
<dbReference type="SMART" id="SM00758">
    <property type="entry name" value="PA14"/>
    <property type="match status" value="1"/>
</dbReference>
<dbReference type="SUPFAM" id="SSF56988">
    <property type="entry name" value="Anthrax protective antigen"/>
    <property type="match status" value="2"/>
</dbReference>
<evidence type="ECO:0000259" key="1">
    <source>
        <dbReference type="PROSITE" id="PS51820"/>
    </source>
</evidence>
<dbReference type="Pfam" id="PF07691">
    <property type="entry name" value="PA14"/>
    <property type="match status" value="2"/>
</dbReference>
<name>A0A6V8LRF2_9ACTN</name>
<dbReference type="EMBL" id="BLPG01000003">
    <property type="protein sequence ID" value="GFJ96707.1"/>
    <property type="molecule type" value="Genomic_DNA"/>
</dbReference>
<dbReference type="Proteomes" id="UP000482960">
    <property type="component" value="Unassembled WGS sequence"/>
</dbReference>
<sequence>MLASGVYTFTATADDGVRVMVDGAPVIDEWRGQPPTTFTGTVDLAEGSHSIVVEYFDGGGGAIARLDYAKTAELPAPPAFTAEYFDNTTLGGPPVLVRQDQQIDFDWGTGSPDPAVPADGFSARWTKTEQLPAGGYRVTATSDDGVRVYIDGLLVLDGWGDHPPTSYTQDVTLTAGEHTVVVEYYDSGGGALARASLTRL</sequence>
<comment type="caution">
    <text evidence="2">The sequence shown here is derived from an EMBL/GenBank/DDBJ whole genome shotgun (WGS) entry which is preliminary data.</text>
</comment>
<protein>
    <recommendedName>
        <fullName evidence="1">PA14 domain-containing protein</fullName>
    </recommendedName>
</protein>
<reference evidence="2 3" key="2">
    <citation type="submission" date="2020-03" db="EMBL/GenBank/DDBJ databases">
        <authorList>
            <person name="Ichikawa N."/>
            <person name="Kimura A."/>
            <person name="Kitahashi Y."/>
            <person name="Uohara A."/>
        </authorList>
    </citation>
    <scope>NUCLEOTIDE SEQUENCE [LARGE SCALE GENOMIC DNA]</scope>
    <source>
        <strain evidence="2 3">NBRC 108638</strain>
    </source>
</reference>
<feature type="domain" description="PA14" evidence="1">
    <location>
        <begin position="75"/>
        <end position="200"/>
    </location>
</feature>
<accession>A0A6V8LRF2</accession>
<dbReference type="AlphaFoldDB" id="A0A6V8LRF2"/>
<reference evidence="2 3" key="1">
    <citation type="submission" date="2020-03" db="EMBL/GenBank/DDBJ databases">
        <title>Whole genome shotgun sequence of Phytohabitans rumicis NBRC 108638.</title>
        <authorList>
            <person name="Komaki H."/>
            <person name="Tamura T."/>
        </authorList>
    </citation>
    <scope>NUCLEOTIDE SEQUENCE [LARGE SCALE GENOMIC DNA]</scope>
    <source>
        <strain evidence="2 3">NBRC 108638</strain>
    </source>
</reference>
<organism evidence="2 3">
    <name type="scientific">Phytohabitans rumicis</name>
    <dbReference type="NCBI Taxonomy" id="1076125"/>
    <lineage>
        <taxon>Bacteria</taxon>
        <taxon>Bacillati</taxon>
        <taxon>Actinomycetota</taxon>
        <taxon>Actinomycetes</taxon>
        <taxon>Micromonosporales</taxon>
        <taxon>Micromonosporaceae</taxon>
    </lineage>
</organism>
<evidence type="ECO:0000313" key="3">
    <source>
        <dbReference type="Proteomes" id="UP000482960"/>
    </source>
</evidence>
<dbReference type="RefSeq" id="WP_246278868.1">
    <property type="nucleotide sequence ID" value="NZ_BLPG01000003.1"/>
</dbReference>
<feature type="domain" description="PA14" evidence="1">
    <location>
        <begin position="1"/>
        <end position="83"/>
    </location>
</feature>
<gene>
    <name evidence="2" type="ORF">Prum_103490</name>
</gene>
<proteinExistence type="predicted"/>
<dbReference type="Gene3D" id="3.90.182.10">
    <property type="entry name" value="Toxin - Anthrax Protective Antigen,domain 1"/>
    <property type="match status" value="2"/>
</dbReference>
<dbReference type="PROSITE" id="PS51820">
    <property type="entry name" value="PA14"/>
    <property type="match status" value="2"/>
</dbReference>
<keyword evidence="3" id="KW-1185">Reference proteome</keyword>